<dbReference type="EMBL" id="FJUY01000002">
    <property type="protein sequence ID" value="CZT16335.1"/>
    <property type="molecule type" value="Genomic_DNA"/>
</dbReference>
<organism evidence="2 3">
    <name type="scientific">Ramularia collo-cygni</name>
    <dbReference type="NCBI Taxonomy" id="112498"/>
    <lineage>
        <taxon>Eukaryota</taxon>
        <taxon>Fungi</taxon>
        <taxon>Dikarya</taxon>
        <taxon>Ascomycota</taxon>
        <taxon>Pezizomycotina</taxon>
        <taxon>Dothideomycetes</taxon>
        <taxon>Dothideomycetidae</taxon>
        <taxon>Mycosphaerellales</taxon>
        <taxon>Mycosphaerellaceae</taxon>
        <taxon>Ramularia</taxon>
    </lineage>
</organism>
<keyword evidence="1" id="KW-0812">Transmembrane</keyword>
<keyword evidence="1" id="KW-1133">Transmembrane helix</keyword>
<dbReference type="STRING" id="112498.A0A2D3URU9"/>
<evidence type="ECO:0000313" key="3">
    <source>
        <dbReference type="Proteomes" id="UP000225277"/>
    </source>
</evidence>
<dbReference type="RefSeq" id="XP_023623228.1">
    <property type="nucleotide sequence ID" value="XM_023767460.1"/>
</dbReference>
<dbReference type="OrthoDB" id="5421757at2759"/>
<gene>
    <name evidence="2" type="ORF">RCC_02177</name>
</gene>
<feature type="transmembrane region" description="Helical" evidence="1">
    <location>
        <begin position="61"/>
        <end position="81"/>
    </location>
</feature>
<name>A0A2D3URU9_9PEZI</name>
<sequence length="345" mass="39950">MANKPSSKKTKGTSFKSSISEIPAPFAKAPPSLSRFLERLDPKKVHITHIDRTRIDHKKNVFLIPVMLNGVIALLLLWRLYVAVPTYWILFQTLLGYLTPATVDPISTTRKQQIYILLQRTAMFAFDFFLFRFVGPWPITFFAEQPANPCYWRWMLGFQKEEVVVRVSRGWGTEELMMGVKQGQENPFFKTRILPAIEPVFMQKTGYLMMDRSWDLEFELMVDSHFLAFEKAFSLEELDKMVFAFSDGNGWLAWKWEGEDVVEGRRKKVVAFKEKLTSLGKESLFWKWTEIVEEEREADGSFSPERQEKVAMRVQKEFEENGVDFDEVIKSIGGMGEVPVVPSTG</sequence>
<proteinExistence type="predicted"/>
<dbReference type="GeneID" id="35597399"/>
<dbReference type="Proteomes" id="UP000225277">
    <property type="component" value="Unassembled WGS sequence"/>
</dbReference>
<evidence type="ECO:0000313" key="2">
    <source>
        <dbReference type="EMBL" id="CZT16335.1"/>
    </source>
</evidence>
<keyword evidence="3" id="KW-1185">Reference proteome</keyword>
<dbReference type="AlphaFoldDB" id="A0A2D3URU9"/>
<accession>A0A2D3URU9</accession>
<reference evidence="2 3" key="1">
    <citation type="submission" date="2016-03" db="EMBL/GenBank/DDBJ databases">
        <authorList>
            <person name="Ploux O."/>
        </authorList>
    </citation>
    <scope>NUCLEOTIDE SEQUENCE [LARGE SCALE GENOMIC DNA]</scope>
    <source>
        <strain evidence="2 3">URUG2</strain>
    </source>
</reference>
<protein>
    <submittedName>
        <fullName evidence="2">Uncharacterized protein</fullName>
    </submittedName>
</protein>
<keyword evidence="1" id="KW-0472">Membrane</keyword>
<evidence type="ECO:0000256" key="1">
    <source>
        <dbReference type="SAM" id="Phobius"/>
    </source>
</evidence>